<proteinExistence type="predicted"/>
<comment type="caution">
    <text evidence="1">The sequence shown here is derived from an EMBL/GenBank/DDBJ whole genome shotgun (WGS) entry which is preliminary data.</text>
</comment>
<sequence>MKKRSNGSPIMKRKRKRKSFNRSPIPKHGSKKKRAHSDSYDPPPMISTPLVTSTSSAMMSTPLAAVCTPPVTSTPAASTPPVTFIPFPLLSYSSPLPIPALFSSASATGPLCRSSSQLQEGAGFYQEYVVYRVWEKVSMEPRHEGPIWTAWEKQASTRYKDLMYDVKMDGFQPDWITTAQYSKPCADWYSDPCKKK</sequence>
<dbReference type="EMBL" id="CM044707">
    <property type="protein sequence ID" value="KAI5654036.1"/>
    <property type="molecule type" value="Genomic_DNA"/>
</dbReference>
<reference evidence="2" key="1">
    <citation type="journal article" date="2023" name="Nat. Plants">
        <title>Single-cell RNA sequencing provides a high-resolution roadmap for understanding the multicellular compartmentation of specialized metabolism.</title>
        <authorList>
            <person name="Sun S."/>
            <person name="Shen X."/>
            <person name="Li Y."/>
            <person name="Li Y."/>
            <person name="Wang S."/>
            <person name="Li R."/>
            <person name="Zhang H."/>
            <person name="Shen G."/>
            <person name="Guo B."/>
            <person name="Wei J."/>
            <person name="Xu J."/>
            <person name="St-Pierre B."/>
            <person name="Chen S."/>
            <person name="Sun C."/>
        </authorList>
    </citation>
    <scope>NUCLEOTIDE SEQUENCE [LARGE SCALE GENOMIC DNA]</scope>
</reference>
<gene>
    <name evidence="1" type="ORF">M9H77_31223</name>
</gene>
<keyword evidence="2" id="KW-1185">Reference proteome</keyword>
<organism evidence="1 2">
    <name type="scientific">Catharanthus roseus</name>
    <name type="common">Madagascar periwinkle</name>
    <name type="synonym">Vinca rosea</name>
    <dbReference type="NCBI Taxonomy" id="4058"/>
    <lineage>
        <taxon>Eukaryota</taxon>
        <taxon>Viridiplantae</taxon>
        <taxon>Streptophyta</taxon>
        <taxon>Embryophyta</taxon>
        <taxon>Tracheophyta</taxon>
        <taxon>Spermatophyta</taxon>
        <taxon>Magnoliopsida</taxon>
        <taxon>eudicotyledons</taxon>
        <taxon>Gunneridae</taxon>
        <taxon>Pentapetalae</taxon>
        <taxon>asterids</taxon>
        <taxon>lamiids</taxon>
        <taxon>Gentianales</taxon>
        <taxon>Apocynaceae</taxon>
        <taxon>Rauvolfioideae</taxon>
        <taxon>Vinceae</taxon>
        <taxon>Catharanthinae</taxon>
        <taxon>Catharanthus</taxon>
    </lineage>
</organism>
<evidence type="ECO:0000313" key="1">
    <source>
        <dbReference type="EMBL" id="KAI5654036.1"/>
    </source>
</evidence>
<protein>
    <submittedName>
        <fullName evidence="1">Uncharacterized protein</fullName>
    </submittedName>
</protein>
<evidence type="ECO:0000313" key="2">
    <source>
        <dbReference type="Proteomes" id="UP001060085"/>
    </source>
</evidence>
<dbReference type="Proteomes" id="UP001060085">
    <property type="component" value="Linkage Group LG07"/>
</dbReference>
<name>A0ACC0A0F5_CATRO</name>
<accession>A0ACC0A0F5</accession>